<accession>A0AAX6H7G8</accession>
<feature type="region of interest" description="Disordered" evidence="1">
    <location>
        <begin position="1"/>
        <end position="44"/>
    </location>
</feature>
<dbReference type="EMBL" id="JANAVB010011998">
    <property type="protein sequence ID" value="KAJ6836608.1"/>
    <property type="molecule type" value="Genomic_DNA"/>
</dbReference>
<reference evidence="2" key="2">
    <citation type="submission" date="2023-04" db="EMBL/GenBank/DDBJ databases">
        <authorList>
            <person name="Bruccoleri R.E."/>
            <person name="Oakeley E.J."/>
            <person name="Faust A.-M."/>
            <person name="Dessus-Babus S."/>
            <person name="Altorfer M."/>
            <person name="Burckhardt D."/>
            <person name="Oertli M."/>
            <person name="Naumann U."/>
            <person name="Petersen F."/>
            <person name="Wong J."/>
        </authorList>
    </citation>
    <scope>NUCLEOTIDE SEQUENCE</scope>
    <source>
        <strain evidence="2">GSM-AAB239-AS_SAM_17_03QT</strain>
        <tissue evidence="2">Leaf</tissue>
    </source>
</reference>
<evidence type="ECO:0000313" key="2">
    <source>
        <dbReference type="EMBL" id="KAJ6836608.1"/>
    </source>
</evidence>
<comment type="caution">
    <text evidence="2">The sequence shown here is derived from an EMBL/GenBank/DDBJ whole genome shotgun (WGS) entry which is preliminary data.</text>
</comment>
<protein>
    <submittedName>
        <fullName evidence="2">Proline-rich receptor-like protein kinase PERK9</fullName>
    </submittedName>
</protein>
<keyword evidence="2" id="KW-0675">Receptor</keyword>
<evidence type="ECO:0000313" key="3">
    <source>
        <dbReference type="EMBL" id="KAJ6849123.1"/>
    </source>
</evidence>
<keyword evidence="4" id="KW-1185">Reference proteome</keyword>
<dbReference type="EMBL" id="JANAVB010003855">
    <property type="protein sequence ID" value="KAJ6849123.1"/>
    <property type="molecule type" value="Genomic_DNA"/>
</dbReference>
<sequence>MEKKVSENESKRARGFETTRTGGRGRECGPPLEAPTTGARDGGGVQRSAVDLVAGARAVAMAGSPRRRRWWLPLEDRRSRWTMLSKLGRSRCSVTRQRLGSKVRAMAGLR</sequence>
<keyword evidence="2" id="KW-0418">Kinase</keyword>
<gene>
    <name evidence="3" type="ORF">M6B38_271465</name>
    <name evidence="2" type="ORF">M6B38_325845</name>
</gene>
<dbReference type="GO" id="GO:0016301">
    <property type="term" value="F:kinase activity"/>
    <property type="evidence" value="ECO:0007669"/>
    <property type="project" value="UniProtKB-KW"/>
</dbReference>
<evidence type="ECO:0000256" key="1">
    <source>
        <dbReference type="SAM" id="MobiDB-lite"/>
    </source>
</evidence>
<feature type="compositionally biased region" description="Basic and acidic residues" evidence="1">
    <location>
        <begin position="1"/>
        <end position="17"/>
    </location>
</feature>
<name>A0AAX6H7G8_IRIPA</name>
<reference evidence="2" key="1">
    <citation type="journal article" date="2023" name="GigaByte">
        <title>Genome assembly of the bearded iris, Iris pallida Lam.</title>
        <authorList>
            <person name="Bruccoleri R.E."/>
            <person name="Oakeley E.J."/>
            <person name="Faust A.M.E."/>
            <person name="Altorfer M."/>
            <person name="Dessus-Babus S."/>
            <person name="Burckhardt D."/>
            <person name="Oertli M."/>
            <person name="Naumann U."/>
            <person name="Petersen F."/>
            <person name="Wong J."/>
        </authorList>
    </citation>
    <scope>NUCLEOTIDE SEQUENCE</scope>
    <source>
        <strain evidence="2">GSM-AAB239-AS_SAM_17_03QT</strain>
    </source>
</reference>
<keyword evidence="2" id="KW-0808">Transferase</keyword>
<organism evidence="2 4">
    <name type="scientific">Iris pallida</name>
    <name type="common">Sweet iris</name>
    <dbReference type="NCBI Taxonomy" id="29817"/>
    <lineage>
        <taxon>Eukaryota</taxon>
        <taxon>Viridiplantae</taxon>
        <taxon>Streptophyta</taxon>
        <taxon>Embryophyta</taxon>
        <taxon>Tracheophyta</taxon>
        <taxon>Spermatophyta</taxon>
        <taxon>Magnoliopsida</taxon>
        <taxon>Liliopsida</taxon>
        <taxon>Asparagales</taxon>
        <taxon>Iridaceae</taxon>
        <taxon>Iridoideae</taxon>
        <taxon>Irideae</taxon>
        <taxon>Iris</taxon>
    </lineage>
</organism>
<dbReference type="AlphaFoldDB" id="A0AAX6H7G8"/>
<dbReference type="Proteomes" id="UP001140949">
    <property type="component" value="Unassembled WGS sequence"/>
</dbReference>
<evidence type="ECO:0000313" key="4">
    <source>
        <dbReference type="Proteomes" id="UP001140949"/>
    </source>
</evidence>
<proteinExistence type="predicted"/>